<dbReference type="SUPFAM" id="SSF50475">
    <property type="entry name" value="FMN-binding split barrel"/>
    <property type="match status" value="1"/>
</dbReference>
<comment type="caution">
    <text evidence="3">The sequence shown here is derived from an EMBL/GenBank/DDBJ whole genome shotgun (WGS) entry which is preliminary data.</text>
</comment>
<organism evidence="3 4">
    <name type="scientific">Streptomyces flavotricini</name>
    <dbReference type="NCBI Taxonomy" id="66888"/>
    <lineage>
        <taxon>Bacteria</taxon>
        <taxon>Bacillati</taxon>
        <taxon>Actinomycetota</taxon>
        <taxon>Actinomycetes</taxon>
        <taxon>Kitasatosporales</taxon>
        <taxon>Streptomycetaceae</taxon>
        <taxon>Streptomyces</taxon>
    </lineage>
</organism>
<dbReference type="Proteomes" id="UP001520654">
    <property type="component" value="Unassembled WGS sequence"/>
</dbReference>
<keyword evidence="4" id="KW-1185">Reference proteome</keyword>
<protein>
    <submittedName>
        <fullName evidence="3">Flavin reductase family protein</fullName>
    </submittedName>
</protein>
<dbReference type="RefSeq" id="WP_229334201.1">
    <property type="nucleotide sequence ID" value="NZ_JAINUL010000001.1"/>
</dbReference>
<evidence type="ECO:0000313" key="3">
    <source>
        <dbReference type="EMBL" id="MCC0093553.1"/>
    </source>
</evidence>
<dbReference type="Pfam" id="PF01613">
    <property type="entry name" value="Flavin_Reduct"/>
    <property type="match status" value="1"/>
</dbReference>
<dbReference type="PANTHER" id="PTHR30466:SF15">
    <property type="entry name" value="POSSIBLE OXIDOREDUCTASE"/>
    <property type="match status" value="1"/>
</dbReference>
<sequence length="162" mass="17827">MTELDPFTDVLDGPMYVVTAASRGERAGCLVGFASQCSIDPPRFVVWLSIANHTYRVARGAEYLTVHLLHRDDRVLAELFGGETGDRGDKFARVGWRPGEAHSPVLEQLSTWFTGRIEGRIEGGDHVGFLLVPAAVCPRSEGPPPPLLRYRELRPLEPGHPA</sequence>
<proteinExistence type="predicted"/>
<dbReference type="PANTHER" id="PTHR30466">
    <property type="entry name" value="FLAVIN REDUCTASE"/>
    <property type="match status" value="1"/>
</dbReference>
<gene>
    <name evidence="3" type="ORF">K7B10_01835</name>
</gene>
<dbReference type="InterPro" id="IPR012349">
    <property type="entry name" value="Split_barrel_FMN-bd"/>
</dbReference>
<dbReference type="InterPro" id="IPR050268">
    <property type="entry name" value="NADH-dep_flavin_reductase"/>
</dbReference>
<keyword evidence="1" id="KW-0560">Oxidoreductase</keyword>
<dbReference type="Gene3D" id="2.30.110.10">
    <property type="entry name" value="Electron Transport, Fmn-binding Protein, Chain A"/>
    <property type="match status" value="1"/>
</dbReference>
<dbReference type="SMART" id="SM00903">
    <property type="entry name" value="Flavin_Reduct"/>
    <property type="match status" value="1"/>
</dbReference>
<dbReference type="EMBL" id="JAINUL010000001">
    <property type="protein sequence ID" value="MCC0093553.1"/>
    <property type="molecule type" value="Genomic_DNA"/>
</dbReference>
<evidence type="ECO:0000256" key="1">
    <source>
        <dbReference type="ARBA" id="ARBA00023002"/>
    </source>
</evidence>
<evidence type="ECO:0000259" key="2">
    <source>
        <dbReference type="SMART" id="SM00903"/>
    </source>
</evidence>
<reference evidence="3 4" key="1">
    <citation type="submission" date="2021-08" db="EMBL/GenBank/DDBJ databases">
        <title>Genomic Architecture of Streptomyces flavotricini NGL1 and Streptomyces erythrochromogenes HMS4 With Differential Plant Beneficial attributes and laccase production capabilities.</title>
        <authorList>
            <person name="Salwan R."/>
            <person name="Kaur R."/>
            <person name="Sharma V."/>
        </authorList>
    </citation>
    <scope>NUCLEOTIDE SEQUENCE [LARGE SCALE GENOMIC DNA]</scope>
    <source>
        <strain evidence="3 4">NGL1</strain>
    </source>
</reference>
<evidence type="ECO:0000313" key="4">
    <source>
        <dbReference type="Proteomes" id="UP001520654"/>
    </source>
</evidence>
<name>A0ABS8DXX6_9ACTN</name>
<dbReference type="InterPro" id="IPR002563">
    <property type="entry name" value="Flavin_Rdtase-like_dom"/>
</dbReference>
<accession>A0ABS8DXX6</accession>
<feature type="domain" description="Flavin reductase like" evidence="2">
    <location>
        <begin position="11"/>
        <end position="152"/>
    </location>
</feature>